<accession>A0ABS9NLC5</accession>
<keyword evidence="1" id="KW-0472">Membrane</keyword>
<sequence>MSEYAKPVKTTALLFAGVLAALCWTIGDMLLVGFVPQPERHPQLAVLAGRMEGDVQMAALMLDAAPACLLWGVLPATFSAPFYLAAAFGVYRLLRPGRTAVLCFALLFCASRCCFSAMRSRRWRTPVSTIWAAPRRHCLPPVPKI</sequence>
<keyword evidence="1" id="KW-0812">Transmembrane</keyword>
<organism evidence="2 3">
    <name type="scientific">Kingella pumchi</name>
    <dbReference type="NCBI Taxonomy" id="2779506"/>
    <lineage>
        <taxon>Bacteria</taxon>
        <taxon>Pseudomonadati</taxon>
        <taxon>Pseudomonadota</taxon>
        <taxon>Betaproteobacteria</taxon>
        <taxon>Neisseriales</taxon>
        <taxon>Neisseriaceae</taxon>
        <taxon>Kingella</taxon>
    </lineage>
</organism>
<feature type="transmembrane region" description="Helical" evidence="1">
    <location>
        <begin position="12"/>
        <end position="36"/>
    </location>
</feature>
<dbReference type="RefSeq" id="WP_238745684.1">
    <property type="nucleotide sequence ID" value="NZ_JAKOOW010000008.1"/>
</dbReference>
<evidence type="ECO:0000313" key="3">
    <source>
        <dbReference type="Proteomes" id="UP001298424"/>
    </source>
</evidence>
<evidence type="ECO:0000313" key="2">
    <source>
        <dbReference type="EMBL" id="MCG6503377.1"/>
    </source>
</evidence>
<name>A0ABS9NLC5_9NEIS</name>
<gene>
    <name evidence="2" type="ORF">MB824_02560</name>
</gene>
<dbReference type="Proteomes" id="UP001298424">
    <property type="component" value="Unassembled WGS sequence"/>
</dbReference>
<reference evidence="2 3" key="1">
    <citation type="submission" date="2022-02" db="EMBL/GenBank/DDBJ databases">
        <title>Genome sequence data of Kingella unionensis sp. nov. strain CICC 24913 (CCUG 75125).</title>
        <authorList>
            <person name="Xiao M."/>
        </authorList>
    </citation>
    <scope>NUCLEOTIDE SEQUENCE [LARGE SCALE GENOMIC DNA]</scope>
    <source>
        <strain evidence="2 3">CICC 24913</strain>
    </source>
</reference>
<proteinExistence type="predicted"/>
<protein>
    <submittedName>
        <fullName evidence="2">Uncharacterized protein</fullName>
    </submittedName>
</protein>
<dbReference type="EMBL" id="JAKOOW010000008">
    <property type="protein sequence ID" value="MCG6503377.1"/>
    <property type="molecule type" value="Genomic_DNA"/>
</dbReference>
<keyword evidence="1" id="KW-1133">Transmembrane helix</keyword>
<comment type="caution">
    <text evidence="2">The sequence shown here is derived from an EMBL/GenBank/DDBJ whole genome shotgun (WGS) entry which is preliminary data.</text>
</comment>
<evidence type="ECO:0000256" key="1">
    <source>
        <dbReference type="SAM" id="Phobius"/>
    </source>
</evidence>
<keyword evidence="3" id="KW-1185">Reference proteome</keyword>